<name>A0A4R3LXZ5_9HYPH</name>
<accession>A0A4R3LXZ5</accession>
<keyword evidence="3" id="KW-1185">Reference proteome</keyword>
<feature type="compositionally biased region" description="Basic and acidic residues" evidence="1">
    <location>
        <begin position="49"/>
        <end position="58"/>
    </location>
</feature>
<comment type="caution">
    <text evidence="2">The sequence shown here is derived from an EMBL/GenBank/DDBJ whole genome shotgun (WGS) entry which is preliminary data.</text>
</comment>
<proteinExistence type="predicted"/>
<feature type="region of interest" description="Disordered" evidence="1">
    <location>
        <begin position="32"/>
        <end position="58"/>
    </location>
</feature>
<sequence length="58" mass="6148">MIGGTDDPSLRADLAKSIMNGVVLPDEDTVQIEPVPDLPRGGCAASLSSRERSREPAR</sequence>
<dbReference type="AlphaFoldDB" id="A0A4R3LXZ5"/>
<evidence type="ECO:0000313" key="3">
    <source>
        <dbReference type="Proteomes" id="UP000294664"/>
    </source>
</evidence>
<dbReference type="EMBL" id="SMAI01000004">
    <property type="protein sequence ID" value="TCT05540.1"/>
    <property type="molecule type" value="Genomic_DNA"/>
</dbReference>
<organism evidence="2 3">
    <name type="scientific">Aquabacter spiritensis</name>
    <dbReference type="NCBI Taxonomy" id="933073"/>
    <lineage>
        <taxon>Bacteria</taxon>
        <taxon>Pseudomonadati</taxon>
        <taxon>Pseudomonadota</taxon>
        <taxon>Alphaproteobacteria</taxon>
        <taxon>Hyphomicrobiales</taxon>
        <taxon>Xanthobacteraceae</taxon>
        <taxon>Aquabacter</taxon>
    </lineage>
</organism>
<reference evidence="2 3" key="1">
    <citation type="submission" date="2019-03" db="EMBL/GenBank/DDBJ databases">
        <title>Genomic Encyclopedia of Type Strains, Phase IV (KMG-IV): sequencing the most valuable type-strain genomes for metagenomic binning, comparative biology and taxonomic classification.</title>
        <authorList>
            <person name="Goeker M."/>
        </authorList>
    </citation>
    <scope>NUCLEOTIDE SEQUENCE [LARGE SCALE GENOMIC DNA]</scope>
    <source>
        <strain evidence="2 3">DSM 9035</strain>
    </source>
</reference>
<evidence type="ECO:0000256" key="1">
    <source>
        <dbReference type="SAM" id="MobiDB-lite"/>
    </source>
</evidence>
<protein>
    <submittedName>
        <fullName evidence="2">Uncharacterized protein</fullName>
    </submittedName>
</protein>
<gene>
    <name evidence="2" type="ORF">EDC64_10497</name>
</gene>
<evidence type="ECO:0000313" key="2">
    <source>
        <dbReference type="EMBL" id="TCT05540.1"/>
    </source>
</evidence>
<dbReference type="Proteomes" id="UP000294664">
    <property type="component" value="Unassembled WGS sequence"/>
</dbReference>